<evidence type="ECO:0000313" key="3">
    <source>
        <dbReference type="Proteomes" id="UP000326396"/>
    </source>
</evidence>
<organism evidence="2 3">
    <name type="scientific">Mikania micrantha</name>
    <name type="common">bitter vine</name>
    <dbReference type="NCBI Taxonomy" id="192012"/>
    <lineage>
        <taxon>Eukaryota</taxon>
        <taxon>Viridiplantae</taxon>
        <taxon>Streptophyta</taxon>
        <taxon>Embryophyta</taxon>
        <taxon>Tracheophyta</taxon>
        <taxon>Spermatophyta</taxon>
        <taxon>Magnoliopsida</taxon>
        <taxon>eudicotyledons</taxon>
        <taxon>Gunneridae</taxon>
        <taxon>Pentapetalae</taxon>
        <taxon>asterids</taxon>
        <taxon>campanulids</taxon>
        <taxon>Asterales</taxon>
        <taxon>Asteraceae</taxon>
        <taxon>Asteroideae</taxon>
        <taxon>Heliantheae alliance</taxon>
        <taxon>Eupatorieae</taxon>
        <taxon>Mikania</taxon>
    </lineage>
</organism>
<reference evidence="2 3" key="1">
    <citation type="submission" date="2019-05" db="EMBL/GenBank/DDBJ databases">
        <title>Mikania micrantha, genome provides insights into the molecular mechanism of rapid growth.</title>
        <authorList>
            <person name="Liu B."/>
        </authorList>
    </citation>
    <scope>NUCLEOTIDE SEQUENCE [LARGE SCALE GENOMIC DNA]</scope>
    <source>
        <strain evidence="2">NLD-2019</strain>
        <tissue evidence="2">Leaf</tissue>
    </source>
</reference>
<dbReference type="AlphaFoldDB" id="A0A5N6LD63"/>
<accession>A0A5N6LD63</accession>
<dbReference type="EMBL" id="SZYD01001567">
    <property type="protein sequence ID" value="KAD0572579.1"/>
    <property type="molecule type" value="Genomic_DNA"/>
</dbReference>
<dbReference type="Proteomes" id="UP000326396">
    <property type="component" value="Unassembled WGS sequence"/>
</dbReference>
<proteinExistence type="predicted"/>
<evidence type="ECO:0000256" key="1">
    <source>
        <dbReference type="SAM" id="MobiDB-lite"/>
    </source>
</evidence>
<evidence type="ECO:0000313" key="2">
    <source>
        <dbReference type="EMBL" id="KAD0572579.1"/>
    </source>
</evidence>
<feature type="region of interest" description="Disordered" evidence="1">
    <location>
        <begin position="94"/>
        <end position="116"/>
    </location>
</feature>
<keyword evidence="3" id="KW-1185">Reference proteome</keyword>
<dbReference type="OrthoDB" id="1501733at2759"/>
<sequence>MSTSHLNNAKKTVRCLLSYIEGRGVRVLFAGAEKQGRLVSSENFQDWKFIFQSFIKYTDPKLWRSIEEGPYVPIYESELNGLIPKDPELLTVTPRAGGVGSGFPDGRKVPGARYRE</sequence>
<gene>
    <name evidence="2" type="ORF">E3N88_44053</name>
</gene>
<comment type="caution">
    <text evidence="2">The sequence shown here is derived from an EMBL/GenBank/DDBJ whole genome shotgun (WGS) entry which is preliminary data.</text>
</comment>
<feature type="compositionally biased region" description="Basic and acidic residues" evidence="1">
    <location>
        <begin position="105"/>
        <end position="116"/>
    </location>
</feature>
<name>A0A5N6LD63_9ASTR</name>
<protein>
    <submittedName>
        <fullName evidence="2">Uncharacterized protein</fullName>
    </submittedName>
</protein>